<protein>
    <submittedName>
        <fullName evidence="1">Uncharacterized protein</fullName>
    </submittedName>
</protein>
<dbReference type="Proteomes" id="UP001172102">
    <property type="component" value="Unassembled WGS sequence"/>
</dbReference>
<dbReference type="PANTHER" id="PTHR38166:SF1">
    <property type="entry name" value="C2H2-TYPE DOMAIN-CONTAINING PROTEIN"/>
    <property type="match status" value="1"/>
</dbReference>
<evidence type="ECO:0000313" key="1">
    <source>
        <dbReference type="EMBL" id="KAK0719340.1"/>
    </source>
</evidence>
<reference evidence="1" key="1">
    <citation type="submission" date="2023-06" db="EMBL/GenBank/DDBJ databases">
        <title>Genome-scale phylogeny and comparative genomics of the fungal order Sordariales.</title>
        <authorList>
            <consortium name="Lawrence Berkeley National Laboratory"/>
            <person name="Hensen N."/>
            <person name="Bonometti L."/>
            <person name="Westerberg I."/>
            <person name="Brannstrom I.O."/>
            <person name="Guillou S."/>
            <person name="Cros-Aarteil S."/>
            <person name="Calhoun S."/>
            <person name="Haridas S."/>
            <person name="Kuo A."/>
            <person name="Mondo S."/>
            <person name="Pangilinan J."/>
            <person name="Riley R."/>
            <person name="Labutti K."/>
            <person name="Andreopoulos B."/>
            <person name="Lipzen A."/>
            <person name="Chen C."/>
            <person name="Yanf M."/>
            <person name="Daum C."/>
            <person name="Ng V."/>
            <person name="Clum A."/>
            <person name="Steindorff A."/>
            <person name="Ohm R."/>
            <person name="Martin F."/>
            <person name="Silar P."/>
            <person name="Natvig D."/>
            <person name="Lalanne C."/>
            <person name="Gautier V."/>
            <person name="Ament-Velasquez S.L."/>
            <person name="Kruys A."/>
            <person name="Hutchinson M.I."/>
            <person name="Powell A.J."/>
            <person name="Barry K."/>
            <person name="Miller A.N."/>
            <person name="Grigoriev I.V."/>
            <person name="Debuchy R."/>
            <person name="Gladieux P."/>
            <person name="Thoren M.H."/>
            <person name="Johannesson H."/>
        </authorList>
    </citation>
    <scope>NUCLEOTIDE SEQUENCE</scope>
    <source>
        <strain evidence="1">SMH4607-1</strain>
    </source>
</reference>
<dbReference type="PANTHER" id="PTHR38166">
    <property type="entry name" value="C2H2-TYPE DOMAIN-CONTAINING PROTEIN-RELATED"/>
    <property type="match status" value="1"/>
</dbReference>
<gene>
    <name evidence="1" type="ORF">B0H67DRAFT_642703</name>
</gene>
<sequence length="318" mass="35666">MSGTPPEGRSTATPDAAELAAERLDSWLREPIVPINHALSGLLAKASGTAAQRKASEALVALSRFDQDFGSKKAGTESDVNLRCGSDLKKSQLFACPFYKWNPRQHGDCTRYKMKRMKDIKQHIQRRHTRRSRSHQEQTLAANCCKCEDTSLAAFDGILDQHKQKLRQSINRGKPVDKQWYAMWDILFPETPRPLSIYVNDCASTPAFQMRRLWNERKSAMMAEARRVAQGTKDTNQDTILDVLMHSLIDQIEVDITKGEESRLDTQSGDTRSSVGGPELVGKRAAEAHLDDCSPTSLDYFQDVYYTDLGELLLMGGS</sequence>
<dbReference type="AlphaFoldDB" id="A0AA40AP19"/>
<comment type="caution">
    <text evidence="1">The sequence shown here is derived from an EMBL/GenBank/DDBJ whole genome shotgun (WGS) entry which is preliminary data.</text>
</comment>
<organism evidence="1 2">
    <name type="scientific">Lasiosphaeris hirsuta</name>
    <dbReference type="NCBI Taxonomy" id="260670"/>
    <lineage>
        <taxon>Eukaryota</taxon>
        <taxon>Fungi</taxon>
        <taxon>Dikarya</taxon>
        <taxon>Ascomycota</taxon>
        <taxon>Pezizomycotina</taxon>
        <taxon>Sordariomycetes</taxon>
        <taxon>Sordariomycetidae</taxon>
        <taxon>Sordariales</taxon>
        <taxon>Lasiosphaeriaceae</taxon>
        <taxon>Lasiosphaeris</taxon>
    </lineage>
</organism>
<proteinExistence type="predicted"/>
<keyword evidence="2" id="KW-1185">Reference proteome</keyword>
<accession>A0AA40AP19</accession>
<evidence type="ECO:0000313" key="2">
    <source>
        <dbReference type="Proteomes" id="UP001172102"/>
    </source>
</evidence>
<name>A0AA40AP19_9PEZI</name>
<dbReference type="EMBL" id="JAUKUA010000003">
    <property type="protein sequence ID" value="KAK0719340.1"/>
    <property type="molecule type" value="Genomic_DNA"/>
</dbReference>